<evidence type="ECO:0000259" key="2">
    <source>
        <dbReference type="SMART" id="SM00409"/>
    </source>
</evidence>
<dbReference type="SUPFAM" id="SSF48726">
    <property type="entry name" value="Immunoglobulin"/>
    <property type="match status" value="1"/>
</dbReference>
<keyword evidence="1" id="KW-0472">Membrane</keyword>
<dbReference type="SMART" id="SM00409">
    <property type="entry name" value="IG"/>
    <property type="match status" value="1"/>
</dbReference>
<evidence type="ECO:0000313" key="4">
    <source>
        <dbReference type="Proteomes" id="UP000472262"/>
    </source>
</evidence>
<feature type="transmembrane region" description="Helical" evidence="1">
    <location>
        <begin position="126"/>
        <end position="149"/>
    </location>
</feature>
<dbReference type="Pfam" id="PF07679">
    <property type="entry name" value="I-set"/>
    <property type="match status" value="1"/>
</dbReference>
<reference evidence="3" key="2">
    <citation type="submission" date="2025-09" db="UniProtKB">
        <authorList>
            <consortium name="Ensembl"/>
        </authorList>
    </citation>
    <scope>IDENTIFICATION</scope>
</reference>
<keyword evidence="1" id="KW-0812">Transmembrane</keyword>
<organism evidence="3 4">
    <name type="scientific">Sinocyclocheilus grahami</name>
    <name type="common">Dianchi golden-line fish</name>
    <name type="synonym">Barbus grahami</name>
    <dbReference type="NCBI Taxonomy" id="75366"/>
    <lineage>
        <taxon>Eukaryota</taxon>
        <taxon>Metazoa</taxon>
        <taxon>Chordata</taxon>
        <taxon>Craniata</taxon>
        <taxon>Vertebrata</taxon>
        <taxon>Euteleostomi</taxon>
        <taxon>Actinopterygii</taxon>
        <taxon>Neopterygii</taxon>
        <taxon>Teleostei</taxon>
        <taxon>Ostariophysi</taxon>
        <taxon>Cypriniformes</taxon>
        <taxon>Cyprinidae</taxon>
        <taxon>Cyprininae</taxon>
        <taxon>Sinocyclocheilus</taxon>
    </lineage>
</organism>
<dbReference type="InterPro" id="IPR013098">
    <property type="entry name" value="Ig_I-set"/>
</dbReference>
<protein>
    <recommendedName>
        <fullName evidence="2">Immunoglobulin domain-containing protein</fullName>
    </recommendedName>
</protein>
<dbReference type="AlphaFoldDB" id="A0A672N6S4"/>
<accession>A0A672N6S4</accession>
<evidence type="ECO:0000256" key="1">
    <source>
        <dbReference type="SAM" id="Phobius"/>
    </source>
</evidence>
<sequence length="161" mass="18153">MLILFYINSVSVSVKEGDSVTLNTDVQTNQQEEIRCRSKSKICTDDQCKERFRDRLKLDHQTGSLTITNIRTTDAGLYTLQINISKSSFCVTRVKRFNVTVFCEYPVNIVSCPLSDNTNRLSSVPAVGICVIVVFLLVSATVTAGVIYCRQKKYKPQIKKM</sequence>
<proteinExistence type="predicted"/>
<dbReference type="Gene3D" id="2.60.40.10">
    <property type="entry name" value="Immunoglobulins"/>
    <property type="match status" value="1"/>
</dbReference>
<evidence type="ECO:0000313" key="3">
    <source>
        <dbReference type="Ensembl" id="ENSSGRP00000043706.1"/>
    </source>
</evidence>
<dbReference type="Ensembl" id="ENSSGRT00000046799.1">
    <property type="protein sequence ID" value="ENSSGRP00000043706.1"/>
    <property type="gene ID" value="ENSSGRG00000023564.1"/>
</dbReference>
<reference evidence="3" key="1">
    <citation type="submission" date="2025-08" db="UniProtKB">
        <authorList>
            <consortium name="Ensembl"/>
        </authorList>
    </citation>
    <scope>IDENTIFICATION</scope>
</reference>
<dbReference type="Proteomes" id="UP000472262">
    <property type="component" value="Unassembled WGS sequence"/>
</dbReference>
<keyword evidence="4" id="KW-1185">Reference proteome</keyword>
<dbReference type="InterPro" id="IPR036179">
    <property type="entry name" value="Ig-like_dom_sf"/>
</dbReference>
<dbReference type="PANTHER" id="PTHR21063">
    <property type="entry name" value="LFA-3"/>
    <property type="match status" value="1"/>
</dbReference>
<keyword evidence="1" id="KW-1133">Transmembrane helix</keyword>
<dbReference type="PANTHER" id="PTHR21063:SF4">
    <property type="entry name" value="CD48 ANTIGEN-RELATED"/>
    <property type="match status" value="1"/>
</dbReference>
<name>A0A672N6S4_SINGR</name>
<dbReference type="InterPro" id="IPR003599">
    <property type="entry name" value="Ig_sub"/>
</dbReference>
<feature type="domain" description="Immunoglobulin" evidence="2">
    <location>
        <begin position="9"/>
        <end position="97"/>
    </location>
</feature>
<dbReference type="InterPro" id="IPR013783">
    <property type="entry name" value="Ig-like_fold"/>
</dbReference>